<reference evidence="1" key="1">
    <citation type="submission" date="2019-04" db="EMBL/GenBank/DDBJ databases">
        <title>Microbes associate with the intestines of laboratory mice.</title>
        <authorList>
            <person name="Navarre W."/>
            <person name="Wong E."/>
            <person name="Huang K."/>
            <person name="Tropini C."/>
            <person name="Ng K."/>
            <person name="Yu B."/>
        </authorList>
    </citation>
    <scope>NUCLEOTIDE SEQUENCE</scope>
    <source>
        <strain evidence="1">NM01_1-7b</strain>
    </source>
</reference>
<accession>A0AC61RPP9</accession>
<comment type="caution">
    <text evidence="1">The sequence shown here is derived from an EMBL/GenBank/DDBJ whole genome shotgun (WGS) entry which is preliminary data.</text>
</comment>
<protein>
    <submittedName>
        <fullName evidence="1">Uncharacterized protein</fullName>
    </submittedName>
</protein>
<organism evidence="1 2">
    <name type="scientific">Petralouisia muris</name>
    <dbReference type="NCBI Taxonomy" id="3032872"/>
    <lineage>
        <taxon>Bacteria</taxon>
        <taxon>Bacillati</taxon>
        <taxon>Bacillota</taxon>
        <taxon>Clostridia</taxon>
        <taxon>Lachnospirales</taxon>
        <taxon>Lachnospiraceae</taxon>
        <taxon>Petralouisia</taxon>
    </lineage>
</organism>
<proteinExistence type="predicted"/>
<evidence type="ECO:0000313" key="2">
    <source>
        <dbReference type="Proteomes" id="UP000304953"/>
    </source>
</evidence>
<name>A0AC61RPP9_9FIRM</name>
<keyword evidence="2" id="KW-1185">Reference proteome</keyword>
<dbReference type="EMBL" id="SRYA01000077">
    <property type="protein sequence ID" value="TGY90954.1"/>
    <property type="molecule type" value="Genomic_DNA"/>
</dbReference>
<dbReference type="Proteomes" id="UP000304953">
    <property type="component" value="Unassembled WGS sequence"/>
</dbReference>
<evidence type="ECO:0000313" key="1">
    <source>
        <dbReference type="EMBL" id="TGY90954.1"/>
    </source>
</evidence>
<sequence length="330" mass="37410">MMDYEMFKDVVREKLMSLMPDELAGYSLRADRTGKVNETLDAFHLVPPDCLPDKLYPTVYLNHVYEEYKKSGDLQGTLELTAFYMAGACREAERKNSRINLQGAPESIVMSLVNTQQNREMLGYMPHREFEDLSIIYRYVIDTGNPVESVPVTVEMAERIGMGEEELFHAAVENTRRFFPPTTEPLKDVIVEMFMDGGFSEEAAREMGNAIQTPIYCISNKMSINGAVSMLYGDVIHGLAERLGSDLYILPLSVHEVMAVPTEGVEPKELAELVEKNNMSRIRLSERLSNQVYRYDSKQQTLLLATDTPNKRLDGNGTTHDRTDGKKQSR</sequence>
<gene>
    <name evidence="1" type="ORF">E5329_23605</name>
</gene>